<dbReference type="Proteomes" id="UP000003343">
    <property type="component" value="Unassembled WGS sequence"/>
</dbReference>
<proteinExistence type="predicted"/>
<keyword evidence="2" id="KW-1185">Reference proteome</keyword>
<evidence type="ECO:0000313" key="2">
    <source>
        <dbReference type="Proteomes" id="UP000003343"/>
    </source>
</evidence>
<comment type="caution">
    <text evidence="1">The sequence shown here is derived from an EMBL/GenBank/DDBJ whole genome shotgun (WGS) entry which is preliminary data.</text>
</comment>
<accession>E6M2L7</accession>
<sequence>MKKSSKESEQNVIEDGLQLNMKIILKIYFMLMFTCGSLDKSSHVESLCLLSAQVR</sequence>
<reference evidence="1 2" key="1">
    <citation type="submission" date="2010-12" db="EMBL/GenBank/DDBJ databases">
        <authorList>
            <person name="Muzny D."/>
            <person name="Qin X."/>
            <person name="Deng J."/>
            <person name="Jiang H."/>
            <person name="Liu Y."/>
            <person name="Qu J."/>
            <person name="Song X.-Z."/>
            <person name="Zhang L."/>
            <person name="Thornton R."/>
            <person name="Coyle M."/>
            <person name="Francisco L."/>
            <person name="Jackson L."/>
            <person name="Javaid M."/>
            <person name="Korchina V."/>
            <person name="Kovar C."/>
            <person name="Mata R."/>
            <person name="Mathew T."/>
            <person name="Ngo R."/>
            <person name="Nguyen L."/>
            <person name="Nguyen N."/>
            <person name="Okwuonu G."/>
            <person name="Ongeri F."/>
            <person name="Pham C."/>
            <person name="Simmons D."/>
            <person name="Wilczek-Boney K."/>
            <person name="Hale W."/>
            <person name="Jakkamsetti A."/>
            <person name="Pham P."/>
            <person name="Ruth R."/>
            <person name="San Lucas F."/>
            <person name="Warren J."/>
            <person name="Zhang J."/>
            <person name="Zhao Z."/>
            <person name="Zhou C."/>
            <person name="Zhu D."/>
            <person name="Lee S."/>
            <person name="Bess C."/>
            <person name="Blankenburg K."/>
            <person name="Forbes L."/>
            <person name="Fu Q."/>
            <person name="Gubbala S."/>
            <person name="Hirani K."/>
            <person name="Jayaseelan J.C."/>
            <person name="Lara F."/>
            <person name="Munidasa M."/>
            <person name="Palculict T."/>
            <person name="Patil S."/>
            <person name="Pu L.-L."/>
            <person name="Saada N."/>
            <person name="Tang L."/>
            <person name="Weissenberger G."/>
            <person name="Zhu Y."/>
            <person name="Hemphill L."/>
            <person name="Shang Y."/>
            <person name="Youmans B."/>
            <person name="Ayvaz T."/>
            <person name="Ross M."/>
            <person name="Santibanez J."/>
            <person name="Aqrawi P."/>
            <person name="Gross S."/>
            <person name="Joshi V."/>
            <person name="Fowler G."/>
            <person name="Nazareth L."/>
            <person name="Reid J."/>
            <person name="Worley K."/>
            <person name="Petrosino J."/>
            <person name="Highlander S."/>
            <person name="Gibbs R."/>
        </authorList>
    </citation>
    <scope>NUCLEOTIDE SEQUENCE [LARGE SCALE GENOMIC DNA]</scope>
    <source>
        <strain evidence="1 2">ATCC 35242</strain>
    </source>
</reference>
<dbReference type="HOGENOM" id="CLU_3027315_0_0_11"/>
<protein>
    <submittedName>
        <fullName evidence="1">Uncharacterized protein</fullName>
    </submittedName>
</protein>
<name>E6M2L7_9ACTO</name>
<gene>
    <name evidence="1" type="ORF">HMPREF0576_0572</name>
</gene>
<dbReference type="AlphaFoldDB" id="E6M2L7"/>
<dbReference type="EMBL" id="AEPZ01000005">
    <property type="protein sequence ID" value="EFU82203.1"/>
    <property type="molecule type" value="Genomic_DNA"/>
</dbReference>
<organism evidence="1 2">
    <name type="scientific">Mobiluncus holmesii ATCC 35242</name>
    <dbReference type="NCBI Taxonomy" id="887899"/>
    <lineage>
        <taxon>Bacteria</taxon>
        <taxon>Bacillati</taxon>
        <taxon>Actinomycetota</taxon>
        <taxon>Actinomycetes</taxon>
        <taxon>Actinomycetales</taxon>
        <taxon>Actinomycetaceae</taxon>
        <taxon>Mobiluncus</taxon>
    </lineage>
</organism>
<evidence type="ECO:0000313" key="1">
    <source>
        <dbReference type="EMBL" id="EFU82203.1"/>
    </source>
</evidence>